<keyword evidence="3" id="KW-1185">Reference proteome</keyword>
<dbReference type="AlphaFoldDB" id="A0A9X1YNP1"/>
<dbReference type="RefSeq" id="WP_275685204.1">
    <property type="nucleotide sequence ID" value="NZ_JAJLJH010000012.1"/>
</dbReference>
<feature type="compositionally biased region" description="Polar residues" evidence="1">
    <location>
        <begin position="55"/>
        <end position="71"/>
    </location>
</feature>
<evidence type="ECO:0000313" key="3">
    <source>
        <dbReference type="Proteomes" id="UP001139353"/>
    </source>
</evidence>
<protein>
    <submittedName>
        <fullName evidence="2">Uncharacterized protein</fullName>
    </submittedName>
</protein>
<dbReference type="EMBL" id="JAJLJH010000012">
    <property type="protein sequence ID" value="MCK9689157.1"/>
    <property type="molecule type" value="Genomic_DNA"/>
</dbReference>
<dbReference type="Proteomes" id="UP001139353">
    <property type="component" value="Unassembled WGS sequence"/>
</dbReference>
<gene>
    <name evidence="2" type="ORF">LPC04_25865</name>
</gene>
<evidence type="ECO:0000313" key="2">
    <source>
        <dbReference type="EMBL" id="MCK9689157.1"/>
    </source>
</evidence>
<evidence type="ECO:0000256" key="1">
    <source>
        <dbReference type="SAM" id="MobiDB-lite"/>
    </source>
</evidence>
<proteinExistence type="predicted"/>
<name>A0A9X1YNP1_9BURK</name>
<comment type="caution">
    <text evidence="2">The sequence shown here is derived from an EMBL/GenBank/DDBJ whole genome shotgun (WGS) entry which is preliminary data.</text>
</comment>
<accession>A0A9X1YNP1</accession>
<reference evidence="2" key="1">
    <citation type="submission" date="2021-11" db="EMBL/GenBank/DDBJ databases">
        <title>BS-T2-15 a new species belonging to the Comamonadaceae family isolated from the soil of a French oak forest.</title>
        <authorList>
            <person name="Mieszkin S."/>
            <person name="Alain K."/>
        </authorList>
    </citation>
    <scope>NUCLEOTIDE SEQUENCE</scope>
    <source>
        <strain evidence="2">BS-T2-15</strain>
    </source>
</reference>
<sequence length="122" mass="11583">MMISPAGASDPYAAAAAFDRQLRSSSSDPGDAAPGSSLVAAGPDVVVTLGKGTPPGSSTYDASGRMSNGLTLDQLGANAPDSLAKASESDGDGGAASPSNADAASVDPATAGDVDQDATVAA</sequence>
<organism evidence="2 3">
    <name type="scientific">Scleromatobacter humisilvae</name>
    <dbReference type="NCBI Taxonomy" id="2897159"/>
    <lineage>
        <taxon>Bacteria</taxon>
        <taxon>Pseudomonadati</taxon>
        <taxon>Pseudomonadota</taxon>
        <taxon>Betaproteobacteria</taxon>
        <taxon>Burkholderiales</taxon>
        <taxon>Sphaerotilaceae</taxon>
        <taxon>Scleromatobacter</taxon>
    </lineage>
</organism>
<feature type="region of interest" description="Disordered" evidence="1">
    <location>
        <begin position="20"/>
        <end position="122"/>
    </location>
</feature>